<dbReference type="Pfam" id="PF02776">
    <property type="entry name" value="TPP_enzyme_N"/>
    <property type="match status" value="1"/>
</dbReference>
<sequence length="128" mass="13917">MEIHQALTRSKTICNLLPRHEQGRVFAAEGYTHSSGLPGVCIATSSPGANNLVSGLADALMDHNVPLITITSQVPRRMIRNDAFQATPIVEVTRSVTKHNYLILDVDDIPRVVKEAFFIANSGRAGSH</sequence>
<proteinExistence type="inferred from homology"/>
<dbReference type="AlphaFoldDB" id="A0A392RCA0"/>
<protein>
    <submittedName>
        <fullName evidence="3">Acetolactate synthase</fullName>
    </submittedName>
</protein>
<dbReference type="InterPro" id="IPR029061">
    <property type="entry name" value="THDP-binding"/>
</dbReference>
<dbReference type="GO" id="GO:0050660">
    <property type="term" value="F:flavin adenine dinucleotide binding"/>
    <property type="evidence" value="ECO:0007669"/>
    <property type="project" value="TreeGrafter"/>
</dbReference>
<reference evidence="3 4" key="1">
    <citation type="journal article" date="2018" name="Front. Plant Sci.">
        <title>Red Clover (Trifolium pratense) and Zigzag Clover (T. medium) - A Picture of Genomic Similarities and Differences.</title>
        <authorList>
            <person name="Dluhosova J."/>
            <person name="Istvanek J."/>
            <person name="Nedelnik J."/>
            <person name="Repkova J."/>
        </authorList>
    </citation>
    <scope>NUCLEOTIDE SEQUENCE [LARGE SCALE GENOMIC DNA]</scope>
    <source>
        <strain evidence="4">cv. 10/8</strain>
        <tissue evidence="3">Leaf</tissue>
    </source>
</reference>
<feature type="domain" description="Thiamine pyrophosphate enzyme N-terminal TPP-binding" evidence="2">
    <location>
        <begin position="3"/>
        <end position="86"/>
    </location>
</feature>
<dbReference type="SUPFAM" id="SSF52518">
    <property type="entry name" value="Thiamin diphosphate-binding fold (THDP-binding)"/>
    <property type="match status" value="1"/>
</dbReference>
<dbReference type="GO" id="GO:0030976">
    <property type="term" value="F:thiamine pyrophosphate binding"/>
    <property type="evidence" value="ECO:0007669"/>
    <property type="project" value="InterPro"/>
</dbReference>
<dbReference type="GO" id="GO:0009099">
    <property type="term" value="P:L-valine biosynthetic process"/>
    <property type="evidence" value="ECO:0007669"/>
    <property type="project" value="TreeGrafter"/>
</dbReference>
<dbReference type="GO" id="GO:0005948">
    <property type="term" value="C:acetolactate synthase complex"/>
    <property type="evidence" value="ECO:0007669"/>
    <property type="project" value="TreeGrafter"/>
</dbReference>
<dbReference type="PANTHER" id="PTHR18968:SF161">
    <property type="entry name" value="ACETOLACTATE SYNTHASE"/>
    <property type="match status" value="1"/>
</dbReference>
<evidence type="ECO:0000313" key="3">
    <source>
        <dbReference type="EMBL" id="MCI34253.1"/>
    </source>
</evidence>
<dbReference type="GO" id="GO:0009097">
    <property type="term" value="P:isoleucine biosynthetic process"/>
    <property type="evidence" value="ECO:0007669"/>
    <property type="project" value="TreeGrafter"/>
</dbReference>
<dbReference type="Proteomes" id="UP000265520">
    <property type="component" value="Unassembled WGS sequence"/>
</dbReference>
<organism evidence="3 4">
    <name type="scientific">Trifolium medium</name>
    <dbReference type="NCBI Taxonomy" id="97028"/>
    <lineage>
        <taxon>Eukaryota</taxon>
        <taxon>Viridiplantae</taxon>
        <taxon>Streptophyta</taxon>
        <taxon>Embryophyta</taxon>
        <taxon>Tracheophyta</taxon>
        <taxon>Spermatophyta</taxon>
        <taxon>Magnoliopsida</taxon>
        <taxon>eudicotyledons</taxon>
        <taxon>Gunneridae</taxon>
        <taxon>Pentapetalae</taxon>
        <taxon>rosids</taxon>
        <taxon>fabids</taxon>
        <taxon>Fabales</taxon>
        <taxon>Fabaceae</taxon>
        <taxon>Papilionoideae</taxon>
        <taxon>50 kb inversion clade</taxon>
        <taxon>NPAAA clade</taxon>
        <taxon>Hologalegina</taxon>
        <taxon>IRL clade</taxon>
        <taxon>Trifolieae</taxon>
        <taxon>Trifolium</taxon>
    </lineage>
</organism>
<dbReference type="GO" id="GO:0003984">
    <property type="term" value="F:acetolactate synthase activity"/>
    <property type="evidence" value="ECO:0007669"/>
    <property type="project" value="TreeGrafter"/>
</dbReference>
<evidence type="ECO:0000256" key="1">
    <source>
        <dbReference type="ARBA" id="ARBA00007812"/>
    </source>
</evidence>
<accession>A0A392RCA0</accession>
<dbReference type="Gene3D" id="3.40.50.970">
    <property type="match status" value="1"/>
</dbReference>
<evidence type="ECO:0000313" key="4">
    <source>
        <dbReference type="Proteomes" id="UP000265520"/>
    </source>
</evidence>
<comment type="similarity">
    <text evidence="1">Belongs to the TPP enzyme family.</text>
</comment>
<comment type="caution">
    <text evidence="3">The sequence shown here is derived from an EMBL/GenBank/DDBJ whole genome shotgun (WGS) entry which is preliminary data.</text>
</comment>
<name>A0A392RCA0_9FABA</name>
<dbReference type="InterPro" id="IPR012001">
    <property type="entry name" value="Thiamin_PyroP_enz_TPP-bd_dom"/>
</dbReference>
<dbReference type="InterPro" id="IPR045229">
    <property type="entry name" value="TPP_enz"/>
</dbReference>
<keyword evidence="4" id="KW-1185">Reference proteome</keyword>
<dbReference type="PANTHER" id="PTHR18968">
    <property type="entry name" value="THIAMINE PYROPHOSPHATE ENZYMES"/>
    <property type="match status" value="1"/>
</dbReference>
<dbReference type="EMBL" id="LXQA010212016">
    <property type="protein sequence ID" value="MCI34253.1"/>
    <property type="molecule type" value="Genomic_DNA"/>
</dbReference>
<dbReference type="CDD" id="cd07035">
    <property type="entry name" value="TPP_PYR_POX_like"/>
    <property type="match status" value="1"/>
</dbReference>
<evidence type="ECO:0000259" key="2">
    <source>
        <dbReference type="Pfam" id="PF02776"/>
    </source>
</evidence>